<feature type="region of interest" description="Disordered" evidence="7">
    <location>
        <begin position="385"/>
        <end position="430"/>
    </location>
</feature>
<keyword evidence="3" id="KW-0479">Metal-binding</keyword>
<protein>
    <submittedName>
        <fullName evidence="9">Frequenin-1</fullName>
    </submittedName>
</protein>
<evidence type="ECO:0000256" key="6">
    <source>
        <dbReference type="ARBA" id="ARBA00023288"/>
    </source>
</evidence>
<dbReference type="InterPro" id="IPR018247">
    <property type="entry name" value="EF_Hand_1_Ca_BS"/>
</dbReference>
<dbReference type="EMBL" id="LNIX01000042">
    <property type="protein sequence ID" value="OXA39014.1"/>
    <property type="molecule type" value="Genomic_DNA"/>
</dbReference>
<dbReference type="PANTHER" id="PTHR23055">
    <property type="entry name" value="CALCIUM BINDING PROTEINS"/>
    <property type="match status" value="1"/>
</dbReference>
<dbReference type="PANTHER" id="PTHR23055:SF198">
    <property type="entry name" value="NEURONAL CALCIUM SENSOR 1"/>
    <property type="match status" value="1"/>
</dbReference>
<reference evidence="9 10" key="1">
    <citation type="submission" date="2015-12" db="EMBL/GenBank/DDBJ databases">
        <title>The genome of Folsomia candida.</title>
        <authorList>
            <person name="Faddeeva A."/>
            <person name="Derks M.F."/>
            <person name="Anvar Y."/>
            <person name="Smit S."/>
            <person name="Van Straalen N."/>
            <person name="Roelofs D."/>
        </authorList>
    </citation>
    <scope>NUCLEOTIDE SEQUENCE [LARGE SCALE GENOMIC DNA]</scope>
    <source>
        <strain evidence="9 10">VU population</strain>
        <tissue evidence="9">Whole body</tissue>
    </source>
</reference>
<evidence type="ECO:0000256" key="5">
    <source>
        <dbReference type="ARBA" id="ARBA00022837"/>
    </source>
</evidence>
<evidence type="ECO:0000259" key="8">
    <source>
        <dbReference type="PROSITE" id="PS50222"/>
    </source>
</evidence>
<dbReference type="PROSITE" id="PS50222">
    <property type="entry name" value="EF_HAND_2"/>
    <property type="match status" value="2"/>
</dbReference>
<keyword evidence="6" id="KW-0449">Lipoprotein</keyword>
<feature type="compositionally biased region" description="Basic residues" evidence="7">
    <location>
        <begin position="413"/>
        <end position="423"/>
    </location>
</feature>
<organism evidence="9 10">
    <name type="scientific">Folsomia candida</name>
    <name type="common">Springtail</name>
    <dbReference type="NCBI Taxonomy" id="158441"/>
    <lineage>
        <taxon>Eukaryota</taxon>
        <taxon>Metazoa</taxon>
        <taxon>Ecdysozoa</taxon>
        <taxon>Arthropoda</taxon>
        <taxon>Hexapoda</taxon>
        <taxon>Collembola</taxon>
        <taxon>Entomobryomorpha</taxon>
        <taxon>Isotomoidea</taxon>
        <taxon>Isotomidae</taxon>
        <taxon>Proisotominae</taxon>
        <taxon>Folsomia</taxon>
    </lineage>
</organism>
<evidence type="ECO:0000313" key="9">
    <source>
        <dbReference type="EMBL" id="OXA39014.1"/>
    </source>
</evidence>
<feature type="domain" description="EF-hand" evidence="8">
    <location>
        <begin position="225"/>
        <end position="260"/>
    </location>
</feature>
<dbReference type="Proteomes" id="UP000198287">
    <property type="component" value="Unassembled WGS sequence"/>
</dbReference>
<evidence type="ECO:0000256" key="1">
    <source>
        <dbReference type="ARBA" id="ARBA00006049"/>
    </source>
</evidence>
<evidence type="ECO:0000256" key="3">
    <source>
        <dbReference type="ARBA" id="ARBA00022723"/>
    </source>
</evidence>
<dbReference type="PROSITE" id="PS00018">
    <property type="entry name" value="EF_HAND_1"/>
    <property type="match status" value="3"/>
</dbReference>
<keyword evidence="5" id="KW-0106">Calcium</keyword>
<dbReference type="SUPFAM" id="SSF47473">
    <property type="entry name" value="EF-hand"/>
    <property type="match status" value="1"/>
</dbReference>
<dbReference type="AlphaFoldDB" id="A0A226D2B3"/>
<dbReference type="FunFam" id="1.10.238.10:FF:000009">
    <property type="entry name" value="Visinin-like protein 1"/>
    <property type="match status" value="1"/>
</dbReference>
<keyword evidence="10" id="KW-1185">Reference proteome</keyword>
<proteinExistence type="inferred from homology"/>
<sequence length="430" mass="49226">MRPSPPFSTSSSLSAAFSSPTSCTVRSARRHASIFDIFPTQLSYGRDGNLIWTRRQVKLYPLWRFPETWEKTQVVVVKESRMLLLLVHCLASCPSLTYSNQIAFIVQPRSLSGREERFSCLSPHTESEMGKKNSKLSQDTVDRLVKNTYSVTEKEIREWHKGFLKDCPNGLLTEKGFIKIYKQFFPNGDPSKFASLVFRVFDENNDGSIEFEEFIRALSITSRGNMDEKLHWAFRLYDVDNDGFITRDEMYNIVEAIYQMVMDKNNDNRLTLEEFREGSKADPRIVQPTNSSACGKSVEKAVVGVLEHYFKHDSHHSPRSTTTTTTRSYSQQCPRCCFCLLRLLSGSRNVQVDSVKLRLAPTLLGHSPLEKRTSRRRGEQRLVSLTAASSSDPESSPTCGMLVSSSENQPSQSRRRRRNWRRRATCEGRK</sequence>
<comment type="similarity">
    <text evidence="1">Belongs to the recoverin family.</text>
</comment>
<keyword evidence="4" id="KW-0677">Repeat</keyword>
<keyword evidence="2" id="KW-0519">Myristate</keyword>
<evidence type="ECO:0000313" key="10">
    <source>
        <dbReference type="Proteomes" id="UP000198287"/>
    </source>
</evidence>
<feature type="compositionally biased region" description="Polar residues" evidence="7">
    <location>
        <begin position="386"/>
        <end position="412"/>
    </location>
</feature>
<comment type="caution">
    <text evidence="9">The sequence shown here is derived from an EMBL/GenBank/DDBJ whole genome shotgun (WGS) entry which is preliminary data.</text>
</comment>
<evidence type="ECO:0000256" key="2">
    <source>
        <dbReference type="ARBA" id="ARBA00022707"/>
    </source>
</evidence>
<dbReference type="OrthoDB" id="191686at2759"/>
<dbReference type="PRINTS" id="PR00450">
    <property type="entry name" value="RECOVERIN"/>
</dbReference>
<dbReference type="GO" id="GO:0008048">
    <property type="term" value="F:calcium sensitive guanylate cyclase activator activity"/>
    <property type="evidence" value="ECO:0007669"/>
    <property type="project" value="TreeGrafter"/>
</dbReference>
<name>A0A226D2B3_FOLCA</name>
<feature type="domain" description="EF-hand" evidence="8">
    <location>
        <begin position="189"/>
        <end position="224"/>
    </location>
</feature>
<dbReference type="InterPro" id="IPR002048">
    <property type="entry name" value="EF_hand_dom"/>
</dbReference>
<dbReference type="Gene3D" id="1.10.238.10">
    <property type="entry name" value="EF-hand"/>
    <property type="match status" value="1"/>
</dbReference>
<evidence type="ECO:0000256" key="7">
    <source>
        <dbReference type="SAM" id="MobiDB-lite"/>
    </source>
</evidence>
<dbReference type="STRING" id="158441.A0A226D2B3"/>
<dbReference type="CDD" id="cd00051">
    <property type="entry name" value="EFh"/>
    <property type="match status" value="1"/>
</dbReference>
<dbReference type="Pfam" id="PF13202">
    <property type="entry name" value="EF-hand_5"/>
    <property type="match status" value="1"/>
</dbReference>
<accession>A0A226D2B3</accession>
<dbReference type="SMART" id="SM00054">
    <property type="entry name" value="EFh"/>
    <property type="match status" value="3"/>
</dbReference>
<gene>
    <name evidence="9" type="ORF">Fcan01_26350</name>
</gene>
<dbReference type="GO" id="GO:0005509">
    <property type="term" value="F:calcium ion binding"/>
    <property type="evidence" value="ECO:0007669"/>
    <property type="project" value="InterPro"/>
</dbReference>
<dbReference type="InterPro" id="IPR011992">
    <property type="entry name" value="EF-hand-dom_pair"/>
</dbReference>
<dbReference type="InterPro" id="IPR028846">
    <property type="entry name" value="Recoverin"/>
</dbReference>
<evidence type="ECO:0000256" key="4">
    <source>
        <dbReference type="ARBA" id="ARBA00022737"/>
    </source>
</evidence>
<dbReference type="Pfam" id="PF00036">
    <property type="entry name" value="EF-hand_1"/>
    <property type="match status" value="2"/>
</dbReference>